<proteinExistence type="predicted"/>
<organism evidence="2 3">
    <name type="scientific">Mesorhabditis spiculigera</name>
    <dbReference type="NCBI Taxonomy" id="96644"/>
    <lineage>
        <taxon>Eukaryota</taxon>
        <taxon>Metazoa</taxon>
        <taxon>Ecdysozoa</taxon>
        <taxon>Nematoda</taxon>
        <taxon>Chromadorea</taxon>
        <taxon>Rhabditida</taxon>
        <taxon>Rhabditina</taxon>
        <taxon>Rhabditomorpha</taxon>
        <taxon>Rhabditoidea</taxon>
        <taxon>Rhabditidae</taxon>
        <taxon>Mesorhabditinae</taxon>
        <taxon>Mesorhabditis</taxon>
    </lineage>
</organism>
<dbReference type="EMBL" id="CATQJA010002664">
    <property type="protein sequence ID" value="CAJ0582226.1"/>
    <property type="molecule type" value="Genomic_DNA"/>
</dbReference>
<feature type="non-terminal residue" evidence="2">
    <location>
        <position position="343"/>
    </location>
</feature>
<sequence length="343" mass="37499">MIPASPVYIQPSNPLPAPGKVTVDPTKWQHTAEHTVPAIQELPDNEETEPETDNGQPPGYEPKPVEKEEYDLEEEESQRIPVNRLPINLPVDPNPPPPPSDYEEQEETANNGVHAEPEPANPLKYTPEPEPEPPRPDPNIAVPTPSTSPAASSTDYDDETNVESEPPMKPAPQASIPPSSMSDYGDEADQNAPPAPPTDSQVEKAQVYQPTSGDQMSNMESAGPDTEWGLNTKETMPIPEPTPGFKPTPSEIPSNGEDTEFGVPDRAGAYHLLEDATKAPQPPLEPPRSQTPVPTSYGVTEPPIPEPIRTDSTIVTLSPGLGYHRRRRKFKIYSPLLKQARWI</sequence>
<accession>A0AA36GB69</accession>
<evidence type="ECO:0000256" key="1">
    <source>
        <dbReference type="SAM" id="MobiDB-lite"/>
    </source>
</evidence>
<comment type="caution">
    <text evidence="2">The sequence shown here is derived from an EMBL/GenBank/DDBJ whole genome shotgun (WGS) entry which is preliminary data.</text>
</comment>
<keyword evidence="3" id="KW-1185">Reference proteome</keyword>
<feature type="compositionally biased region" description="Polar residues" evidence="1">
    <location>
        <begin position="208"/>
        <end position="220"/>
    </location>
</feature>
<feature type="compositionally biased region" description="Polar residues" evidence="1">
    <location>
        <begin position="288"/>
        <end position="298"/>
    </location>
</feature>
<gene>
    <name evidence="2" type="ORF">MSPICULIGERA_LOCUS20366</name>
</gene>
<dbReference type="AlphaFoldDB" id="A0AA36GB69"/>
<evidence type="ECO:0000313" key="3">
    <source>
        <dbReference type="Proteomes" id="UP001177023"/>
    </source>
</evidence>
<feature type="compositionally biased region" description="Low complexity" evidence="1">
    <location>
        <begin position="141"/>
        <end position="154"/>
    </location>
</feature>
<reference evidence="2" key="1">
    <citation type="submission" date="2023-06" db="EMBL/GenBank/DDBJ databases">
        <authorList>
            <person name="Delattre M."/>
        </authorList>
    </citation>
    <scope>NUCLEOTIDE SEQUENCE</scope>
    <source>
        <strain evidence="2">AF72</strain>
    </source>
</reference>
<protein>
    <submittedName>
        <fullName evidence="2">Uncharacterized protein</fullName>
    </submittedName>
</protein>
<feature type="compositionally biased region" description="Acidic residues" evidence="1">
    <location>
        <begin position="43"/>
        <end position="52"/>
    </location>
</feature>
<dbReference type="Proteomes" id="UP001177023">
    <property type="component" value="Unassembled WGS sequence"/>
</dbReference>
<name>A0AA36GB69_9BILA</name>
<feature type="region of interest" description="Disordered" evidence="1">
    <location>
        <begin position="278"/>
        <end position="311"/>
    </location>
</feature>
<evidence type="ECO:0000313" key="2">
    <source>
        <dbReference type="EMBL" id="CAJ0582226.1"/>
    </source>
</evidence>
<feature type="region of interest" description="Disordered" evidence="1">
    <location>
        <begin position="1"/>
        <end position="263"/>
    </location>
</feature>